<evidence type="ECO:0000313" key="2">
    <source>
        <dbReference type="Proteomes" id="UP000324800"/>
    </source>
</evidence>
<name>A0A5J4S525_9EUKA</name>
<reference evidence="1 2" key="1">
    <citation type="submission" date="2019-03" db="EMBL/GenBank/DDBJ databases">
        <title>Single cell metagenomics reveals metabolic interactions within the superorganism composed of flagellate Streblomastix strix and complex community of Bacteroidetes bacteria on its surface.</title>
        <authorList>
            <person name="Treitli S.C."/>
            <person name="Kolisko M."/>
            <person name="Husnik F."/>
            <person name="Keeling P."/>
            <person name="Hampl V."/>
        </authorList>
    </citation>
    <scope>NUCLEOTIDE SEQUENCE [LARGE SCALE GENOMIC DNA]</scope>
    <source>
        <strain evidence="1">ST1C</strain>
    </source>
</reference>
<dbReference type="AlphaFoldDB" id="A0A5J4S525"/>
<dbReference type="Proteomes" id="UP000324800">
    <property type="component" value="Unassembled WGS sequence"/>
</dbReference>
<protein>
    <submittedName>
        <fullName evidence="1">Uncharacterized protein</fullName>
    </submittedName>
</protein>
<feature type="non-terminal residue" evidence="1">
    <location>
        <position position="73"/>
    </location>
</feature>
<comment type="caution">
    <text evidence="1">The sequence shown here is derived from an EMBL/GenBank/DDBJ whole genome shotgun (WGS) entry which is preliminary data.</text>
</comment>
<organism evidence="1 2">
    <name type="scientific">Streblomastix strix</name>
    <dbReference type="NCBI Taxonomy" id="222440"/>
    <lineage>
        <taxon>Eukaryota</taxon>
        <taxon>Metamonada</taxon>
        <taxon>Preaxostyla</taxon>
        <taxon>Oxymonadida</taxon>
        <taxon>Streblomastigidae</taxon>
        <taxon>Streblomastix</taxon>
    </lineage>
</organism>
<sequence>MNGFYLNYVLGQLSGKAHETKHIDIALIEPINENVQPQFHLAAKFQASLRYIKQSSSVIVLFFNIESKTLIEK</sequence>
<accession>A0A5J4S525</accession>
<evidence type="ECO:0000313" key="1">
    <source>
        <dbReference type="EMBL" id="KAA6340872.1"/>
    </source>
</evidence>
<proteinExistence type="predicted"/>
<gene>
    <name evidence="1" type="ORF">EZS28_052501</name>
</gene>
<dbReference type="EMBL" id="SNRW01040869">
    <property type="protein sequence ID" value="KAA6340872.1"/>
    <property type="molecule type" value="Genomic_DNA"/>
</dbReference>